<dbReference type="GO" id="GO:0006753">
    <property type="term" value="P:nucleoside phosphate metabolic process"/>
    <property type="evidence" value="ECO:0007669"/>
    <property type="project" value="TreeGrafter"/>
</dbReference>
<keyword evidence="10" id="KW-1185">Reference proteome</keyword>
<evidence type="ECO:0000256" key="2">
    <source>
        <dbReference type="ARBA" id="ARBA00001946"/>
    </source>
</evidence>
<dbReference type="GO" id="GO:0016787">
    <property type="term" value="F:hydrolase activity"/>
    <property type="evidence" value="ECO:0007669"/>
    <property type="project" value="UniProtKB-KW"/>
</dbReference>
<dbReference type="CDD" id="cd24161">
    <property type="entry name" value="NUDIX_ADPRase_Ndx2"/>
    <property type="match status" value="1"/>
</dbReference>
<dbReference type="Pfam" id="PF00293">
    <property type="entry name" value="NUDIX"/>
    <property type="match status" value="1"/>
</dbReference>
<sequence>MEEKKNNWQTLSSRPIYDNPWVNVREYQVINPRGGEGIYGVVSFKNKALAIVPIDEEQHTWLVGQWRYPLNEYSWEIPMGGGPLSEDILTAAKRELQEETGLTAKKWTELLRIHTSNSVTDEEGFVFIAEDLTPGETLFDETEDLEIRRLPLREAVAMAMDGRITDSISLAALLKIGMMYKL</sequence>
<evidence type="ECO:0000313" key="9">
    <source>
        <dbReference type="EMBL" id="SDL46664.1"/>
    </source>
</evidence>
<dbReference type="PROSITE" id="PS51462">
    <property type="entry name" value="NUDIX"/>
    <property type="match status" value="1"/>
</dbReference>
<evidence type="ECO:0000256" key="7">
    <source>
        <dbReference type="ARBA" id="ARBA00032272"/>
    </source>
</evidence>
<dbReference type="GO" id="GO:0019693">
    <property type="term" value="P:ribose phosphate metabolic process"/>
    <property type="evidence" value="ECO:0007669"/>
    <property type="project" value="TreeGrafter"/>
</dbReference>
<dbReference type="PROSITE" id="PS00893">
    <property type="entry name" value="NUDIX_BOX"/>
    <property type="match status" value="1"/>
</dbReference>
<dbReference type="Gene3D" id="3.90.79.10">
    <property type="entry name" value="Nucleoside Triphosphate Pyrophosphohydrolase"/>
    <property type="match status" value="1"/>
</dbReference>
<dbReference type="GO" id="GO:0005829">
    <property type="term" value="C:cytosol"/>
    <property type="evidence" value="ECO:0007669"/>
    <property type="project" value="TreeGrafter"/>
</dbReference>
<proteinExistence type="inferred from homology"/>
<dbReference type="PANTHER" id="PTHR11839:SF18">
    <property type="entry name" value="NUDIX HYDROLASE DOMAIN-CONTAINING PROTEIN"/>
    <property type="match status" value="1"/>
</dbReference>
<evidence type="ECO:0000256" key="4">
    <source>
        <dbReference type="ARBA" id="ARBA00016377"/>
    </source>
</evidence>
<evidence type="ECO:0000256" key="3">
    <source>
        <dbReference type="ARBA" id="ARBA00007275"/>
    </source>
</evidence>
<dbReference type="RefSeq" id="WP_089683774.1">
    <property type="nucleotide sequence ID" value="NZ_FNFO01000006.1"/>
</dbReference>
<dbReference type="OrthoDB" id="9806150at2"/>
<dbReference type="InterPro" id="IPR000086">
    <property type="entry name" value="NUDIX_hydrolase_dom"/>
</dbReference>
<feature type="domain" description="Nudix hydrolase" evidence="8">
    <location>
        <begin position="44"/>
        <end position="172"/>
    </location>
</feature>
<dbReference type="STRING" id="1075417.SAMN05421823_106101"/>
<dbReference type="Proteomes" id="UP000198510">
    <property type="component" value="Unassembled WGS sequence"/>
</dbReference>
<comment type="catalytic activity">
    <reaction evidence="1">
        <text>GDP-alpha-D-mannose + H2O = alpha-D-mannose 1-phosphate + GMP + 2 H(+)</text>
        <dbReference type="Rhea" id="RHEA:27978"/>
        <dbReference type="ChEBI" id="CHEBI:15377"/>
        <dbReference type="ChEBI" id="CHEBI:15378"/>
        <dbReference type="ChEBI" id="CHEBI:57527"/>
        <dbReference type="ChEBI" id="CHEBI:58115"/>
        <dbReference type="ChEBI" id="CHEBI:58409"/>
    </reaction>
</comment>
<evidence type="ECO:0000256" key="5">
    <source>
        <dbReference type="ARBA" id="ARBA00022801"/>
    </source>
</evidence>
<evidence type="ECO:0000256" key="1">
    <source>
        <dbReference type="ARBA" id="ARBA00000847"/>
    </source>
</evidence>
<protein>
    <recommendedName>
        <fullName evidence="4">GDP-mannose pyrophosphatase</fullName>
    </recommendedName>
    <alternativeName>
        <fullName evidence="6">GDP-mannose hydrolase</fullName>
    </alternativeName>
    <alternativeName>
        <fullName evidence="7">GDPMK</fullName>
    </alternativeName>
</protein>
<dbReference type="SUPFAM" id="SSF55811">
    <property type="entry name" value="Nudix"/>
    <property type="match status" value="1"/>
</dbReference>
<reference evidence="9 10" key="1">
    <citation type="submission" date="2016-10" db="EMBL/GenBank/DDBJ databases">
        <authorList>
            <person name="de Groot N.N."/>
        </authorList>
    </citation>
    <scope>NUCLEOTIDE SEQUENCE [LARGE SCALE GENOMIC DNA]</scope>
    <source>
        <strain evidence="9 10">DSM 25186</strain>
    </source>
</reference>
<evidence type="ECO:0000313" key="10">
    <source>
        <dbReference type="Proteomes" id="UP000198510"/>
    </source>
</evidence>
<evidence type="ECO:0000256" key="6">
    <source>
        <dbReference type="ARBA" id="ARBA00032162"/>
    </source>
</evidence>
<evidence type="ECO:0000259" key="8">
    <source>
        <dbReference type="PROSITE" id="PS51462"/>
    </source>
</evidence>
<accession>A0A1G9KB59</accession>
<dbReference type="InterPro" id="IPR015797">
    <property type="entry name" value="NUDIX_hydrolase-like_dom_sf"/>
</dbReference>
<dbReference type="EMBL" id="FNFO01000006">
    <property type="protein sequence ID" value="SDL46664.1"/>
    <property type="molecule type" value="Genomic_DNA"/>
</dbReference>
<name>A0A1G9KB59_9BACT</name>
<comment type="cofactor">
    <cofactor evidence="2">
        <name>Mg(2+)</name>
        <dbReference type="ChEBI" id="CHEBI:18420"/>
    </cofactor>
</comment>
<comment type="similarity">
    <text evidence="3">Belongs to the Nudix hydrolase family. NudK subfamily.</text>
</comment>
<keyword evidence="5" id="KW-0378">Hydrolase</keyword>
<gene>
    <name evidence="9" type="ORF">SAMN05421823_106101</name>
</gene>
<dbReference type="PANTHER" id="PTHR11839">
    <property type="entry name" value="UDP/ADP-SUGAR PYROPHOSPHATASE"/>
    <property type="match status" value="1"/>
</dbReference>
<dbReference type="InterPro" id="IPR020084">
    <property type="entry name" value="NUDIX_hydrolase_CS"/>
</dbReference>
<dbReference type="AlphaFoldDB" id="A0A1G9KB59"/>
<organism evidence="9 10">
    <name type="scientific">Catalinimonas alkaloidigena</name>
    <dbReference type="NCBI Taxonomy" id="1075417"/>
    <lineage>
        <taxon>Bacteria</taxon>
        <taxon>Pseudomonadati</taxon>
        <taxon>Bacteroidota</taxon>
        <taxon>Cytophagia</taxon>
        <taxon>Cytophagales</taxon>
        <taxon>Catalimonadaceae</taxon>
        <taxon>Catalinimonas</taxon>
    </lineage>
</organism>